<reference evidence="2 3" key="1">
    <citation type="submission" date="2019-03" db="EMBL/GenBank/DDBJ databases">
        <title>Genomic Encyclopedia of Type Strains, Phase IV (KMG-IV): sequencing the most valuable type-strain genomes for metagenomic binning, comparative biology and taxonomic classification.</title>
        <authorList>
            <person name="Goeker M."/>
        </authorList>
    </citation>
    <scope>NUCLEOTIDE SEQUENCE [LARGE SCALE GENOMIC DNA]</scope>
    <source>
        <strain evidence="2 3">DSM 104836</strain>
    </source>
</reference>
<accession>A0A4R3IHG9</accession>
<dbReference type="AlphaFoldDB" id="A0A4R3IHG9"/>
<organism evidence="2 3">
    <name type="scientific">Primorskyibacter sedentarius</name>
    <dbReference type="NCBI Taxonomy" id="745311"/>
    <lineage>
        <taxon>Bacteria</taxon>
        <taxon>Pseudomonadati</taxon>
        <taxon>Pseudomonadota</taxon>
        <taxon>Alphaproteobacteria</taxon>
        <taxon>Rhodobacterales</taxon>
        <taxon>Roseobacteraceae</taxon>
        <taxon>Primorskyibacter</taxon>
    </lineage>
</organism>
<proteinExistence type="predicted"/>
<dbReference type="EMBL" id="SLZU01000061">
    <property type="protein sequence ID" value="TCS47559.1"/>
    <property type="molecule type" value="Genomic_DNA"/>
</dbReference>
<dbReference type="RefSeq" id="WP_132248996.1">
    <property type="nucleotide sequence ID" value="NZ_SLZU01000061.1"/>
</dbReference>
<feature type="transmembrane region" description="Helical" evidence="1">
    <location>
        <begin position="56"/>
        <end position="75"/>
    </location>
</feature>
<feature type="transmembrane region" description="Helical" evidence="1">
    <location>
        <begin position="87"/>
        <end position="108"/>
    </location>
</feature>
<protein>
    <submittedName>
        <fullName evidence="2">Putative membrane protein</fullName>
    </submittedName>
</protein>
<gene>
    <name evidence="2" type="ORF">EDD52_1614</name>
</gene>
<evidence type="ECO:0000256" key="1">
    <source>
        <dbReference type="SAM" id="Phobius"/>
    </source>
</evidence>
<dbReference type="Proteomes" id="UP000295696">
    <property type="component" value="Unassembled WGS sequence"/>
</dbReference>
<evidence type="ECO:0000313" key="2">
    <source>
        <dbReference type="EMBL" id="TCS47559.1"/>
    </source>
</evidence>
<dbReference type="OrthoDB" id="428263at2"/>
<keyword evidence="1" id="KW-0472">Membrane</keyword>
<comment type="caution">
    <text evidence="2">The sequence shown here is derived from an EMBL/GenBank/DDBJ whole genome shotgun (WGS) entry which is preliminary data.</text>
</comment>
<keyword evidence="1" id="KW-0812">Transmembrane</keyword>
<dbReference type="InterPro" id="IPR013901">
    <property type="entry name" value="Anthrone_oxy"/>
</dbReference>
<feature type="transmembrane region" description="Helical" evidence="1">
    <location>
        <begin position="6"/>
        <end position="26"/>
    </location>
</feature>
<name>A0A4R3IHG9_9RHOB</name>
<sequence>MSTTFFILLQLSILAYALVAGVFLAFSDFIMRSLALTGGAGGVEAMQVINREVFRWVFMALFLGMAAVSLVIVGYGATNLAHPSGGMILLAGLLYLIGCFGVTVFFNVPMNEALAGMNLSEDATRAYWTRTYLPRWTFWNTVRTLACGASAALLLFGLLSMTQAQAAALQDVVR</sequence>
<keyword evidence="3" id="KW-1185">Reference proteome</keyword>
<dbReference type="Pfam" id="PF08592">
    <property type="entry name" value="Anthrone_oxy"/>
    <property type="match status" value="1"/>
</dbReference>
<evidence type="ECO:0000313" key="3">
    <source>
        <dbReference type="Proteomes" id="UP000295696"/>
    </source>
</evidence>
<keyword evidence="1" id="KW-1133">Transmembrane helix</keyword>